<accession>A0A9W4DL25</accession>
<sequence length="111" mass="11383">MKCALSTPPAGSEKVPLRDMSVLSMVVYGALVPQSAPELGLVKSPDGTSGPVADADAIGASAPTSAPTAAAASESLVRTVAVPLLEMPTLFPFLMGIRNSAIHFRKARFFG</sequence>
<reference evidence="1" key="1">
    <citation type="submission" date="2021-05" db="EMBL/GenBank/DDBJ databases">
        <authorList>
            <person name="Arsene-Ploetze F."/>
        </authorList>
    </citation>
    <scope>NUCLEOTIDE SEQUENCE</scope>
    <source>
        <strain evidence="1">DSM 42138</strain>
    </source>
</reference>
<evidence type="ECO:0000313" key="1">
    <source>
        <dbReference type="EMBL" id="CAG6391945.1"/>
    </source>
</evidence>
<dbReference type="AlphaFoldDB" id="A0A9W4DL25"/>
<organism evidence="1 2">
    <name type="scientific">Actinacidiphila cocklensis</name>
    <dbReference type="NCBI Taxonomy" id="887465"/>
    <lineage>
        <taxon>Bacteria</taxon>
        <taxon>Bacillati</taxon>
        <taxon>Actinomycetota</taxon>
        <taxon>Actinomycetes</taxon>
        <taxon>Kitasatosporales</taxon>
        <taxon>Streptomycetaceae</taxon>
        <taxon>Actinacidiphila</taxon>
    </lineage>
</organism>
<dbReference type="Proteomes" id="UP001152519">
    <property type="component" value="Unassembled WGS sequence"/>
</dbReference>
<comment type="caution">
    <text evidence="1">The sequence shown here is derived from an EMBL/GenBank/DDBJ whole genome shotgun (WGS) entry which is preliminary data.</text>
</comment>
<dbReference type="EMBL" id="CAJSLV010000042">
    <property type="protein sequence ID" value="CAG6391945.1"/>
    <property type="molecule type" value="Genomic_DNA"/>
</dbReference>
<gene>
    <name evidence="1" type="ORF">SCOCK_140143</name>
</gene>
<keyword evidence="2" id="KW-1185">Reference proteome</keyword>
<evidence type="ECO:0000313" key="2">
    <source>
        <dbReference type="Proteomes" id="UP001152519"/>
    </source>
</evidence>
<name>A0A9W4DL25_9ACTN</name>
<protein>
    <submittedName>
        <fullName evidence="1">Uncharacterized protein</fullName>
    </submittedName>
</protein>
<proteinExistence type="predicted"/>